<evidence type="ECO:0000256" key="6">
    <source>
        <dbReference type="ARBA" id="ARBA00034078"/>
    </source>
</evidence>
<dbReference type="InterPro" id="IPR036922">
    <property type="entry name" value="Rieske_2Fe-2S_sf"/>
</dbReference>
<evidence type="ECO:0000259" key="7">
    <source>
        <dbReference type="PROSITE" id="PS51296"/>
    </source>
</evidence>
<dbReference type="OrthoDB" id="9767869at2"/>
<dbReference type="RefSeq" id="WP_120559423.1">
    <property type="nucleotide sequence ID" value="NZ_RAWK01000269.1"/>
</dbReference>
<dbReference type="Gene3D" id="2.102.10.10">
    <property type="entry name" value="Rieske [2Fe-2S] iron-sulphur domain"/>
    <property type="match status" value="2"/>
</dbReference>
<dbReference type="Proteomes" id="UP000267003">
    <property type="component" value="Unassembled WGS sequence"/>
</dbReference>
<keyword evidence="9" id="KW-1185">Reference proteome</keyword>
<dbReference type="InterPro" id="IPR006311">
    <property type="entry name" value="TAT_signal"/>
</dbReference>
<keyword evidence="4" id="KW-0411">Iron-sulfur</keyword>
<evidence type="ECO:0000313" key="9">
    <source>
        <dbReference type="Proteomes" id="UP000267003"/>
    </source>
</evidence>
<dbReference type="PROSITE" id="PS51318">
    <property type="entry name" value="TAT"/>
    <property type="match status" value="1"/>
</dbReference>
<dbReference type="SUPFAM" id="SSF50022">
    <property type="entry name" value="ISP domain"/>
    <property type="match status" value="2"/>
</dbReference>
<dbReference type="InterPro" id="IPR017941">
    <property type="entry name" value="Rieske_2Fe-2S"/>
</dbReference>
<evidence type="ECO:0000256" key="5">
    <source>
        <dbReference type="ARBA" id="ARBA00023157"/>
    </source>
</evidence>
<sequence length="269" mass="27596">MSSSRRDFFKKLLGTGVVVAGLPPACAPNIDPSPVLDVPAPGADGLVALVVPRYPDLSRTGGSVTLRFPGGSGQENLLVVHPSADTYAVLSATCTHVGCPMGFDGTEAVCPCHLSKFDVATGKVTQEPATVALKTYVATYNAGTQVLSINLKAGSDNFPSVIDGKVTLTFAEFPDLQNAGGMVSGNPTGYGKTIFVFKLEDGTYSAVDSVCTHQGCEVGFESSINELLCPCHASTFSKTGVVEPGGAATVNLKTFTATADATGVVVTIA</sequence>
<dbReference type="GO" id="GO:0051537">
    <property type="term" value="F:2 iron, 2 sulfur cluster binding"/>
    <property type="evidence" value="ECO:0007669"/>
    <property type="project" value="UniProtKB-KW"/>
</dbReference>
<dbReference type="AlphaFoldDB" id="A0A3A8PPM5"/>
<accession>A0A3A8PPM5</accession>
<dbReference type="InterPro" id="IPR005805">
    <property type="entry name" value="Rieske_Fe-S_prot_C"/>
</dbReference>
<dbReference type="GO" id="GO:0016020">
    <property type="term" value="C:membrane"/>
    <property type="evidence" value="ECO:0007669"/>
    <property type="project" value="InterPro"/>
</dbReference>
<proteinExistence type="predicted"/>
<keyword evidence="2" id="KW-0479">Metal-binding</keyword>
<evidence type="ECO:0000256" key="1">
    <source>
        <dbReference type="ARBA" id="ARBA00022714"/>
    </source>
</evidence>
<dbReference type="PANTHER" id="PTHR10134">
    <property type="entry name" value="CYTOCHROME B-C1 COMPLEX SUBUNIT RIESKE, MITOCHONDRIAL"/>
    <property type="match status" value="1"/>
</dbReference>
<evidence type="ECO:0000256" key="3">
    <source>
        <dbReference type="ARBA" id="ARBA00023004"/>
    </source>
</evidence>
<feature type="domain" description="Rieske" evidence="7">
    <location>
        <begin position="191"/>
        <end position="266"/>
    </location>
</feature>
<feature type="domain" description="Rieske" evidence="7">
    <location>
        <begin position="73"/>
        <end position="147"/>
    </location>
</feature>
<keyword evidence="1" id="KW-0001">2Fe-2S</keyword>
<dbReference type="CDD" id="cd03467">
    <property type="entry name" value="Rieske"/>
    <property type="match status" value="2"/>
</dbReference>
<dbReference type="PRINTS" id="PR00162">
    <property type="entry name" value="RIESKE"/>
</dbReference>
<comment type="caution">
    <text evidence="8">The sequence shown here is derived from an EMBL/GenBank/DDBJ whole genome shotgun (WGS) entry which is preliminary data.</text>
</comment>
<dbReference type="EMBL" id="RAWK01000269">
    <property type="protein sequence ID" value="RKH56691.1"/>
    <property type="molecule type" value="Genomic_DNA"/>
</dbReference>
<evidence type="ECO:0000256" key="2">
    <source>
        <dbReference type="ARBA" id="ARBA00022723"/>
    </source>
</evidence>
<evidence type="ECO:0000256" key="4">
    <source>
        <dbReference type="ARBA" id="ARBA00023014"/>
    </source>
</evidence>
<dbReference type="GO" id="GO:0046872">
    <property type="term" value="F:metal ion binding"/>
    <property type="evidence" value="ECO:0007669"/>
    <property type="project" value="UniProtKB-KW"/>
</dbReference>
<protein>
    <submittedName>
        <fullName evidence="8">Rieske (2Fe-2S) protein</fullName>
    </submittedName>
</protein>
<evidence type="ECO:0000313" key="8">
    <source>
        <dbReference type="EMBL" id="RKH56691.1"/>
    </source>
</evidence>
<keyword evidence="3" id="KW-0408">Iron</keyword>
<keyword evidence="5" id="KW-1015">Disulfide bond</keyword>
<name>A0A3A8PPM5_9BACT</name>
<comment type="cofactor">
    <cofactor evidence="6">
        <name>[2Fe-2S] cluster</name>
        <dbReference type="ChEBI" id="CHEBI:190135"/>
    </cofactor>
</comment>
<dbReference type="PROSITE" id="PS51296">
    <property type="entry name" value="RIESKE"/>
    <property type="match status" value="2"/>
</dbReference>
<dbReference type="InterPro" id="IPR014349">
    <property type="entry name" value="Rieske_Fe-S_prot"/>
</dbReference>
<gene>
    <name evidence="8" type="ORF">D7W81_33200</name>
</gene>
<reference evidence="9" key="1">
    <citation type="submission" date="2018-09" db="EMBL/GenBank/DDBJ databases">
        <authorList>
            <person name="Livingstone P.G."/>
            <person name="Whitworth D.E."/>
        </authorList>
    </citation>
    <scope>NUCLEOTIDE SEQUENCE [LARGE SCALE GENOMIC DNA]</scope>
    <source>
        <strain evidence="9">AB050A</strain>
    </source>
</reference>
<organism evidence="8 9">
    <name type="scientific">Corallococcus aberystwythensis</name>
    <dbReference type="NCBI Taxonomy" id="2316722"/>
    <lineage>
        <taxon>Bacteria</taxon>
        <taxon>Pseudomonadati</taxon>
        <taxon>Myxococcota</taxon>
        <taxon>Myxococcia</taxon>
        <taxon>Myxococcales</taxon>
        <taxon>Cystobacterineae</taxon>
        <taxon>Myxococcaceae</taxon>
        <taxon>Corallococcus</taxon>
    </lineage>
</organism>
<dbReference type="Pfam" id="PF00355">
    <property type="entry name" value="Rieske"/>
    <property type="match status" value="2"/>
</dbReference>